<dbReference type="InterPro" id="IPR036179">
    <property type="entry name" value="Ig-like_dom_sf"/>
</dbReference>
<dbReference type="Pfam" id="PF13895">
    <property type="entry name" value="Ig_2"/>
    <property type="match status" value="1"/>
</dbReference>
<dbReference type="Proteomes" id="UP001164746">
    <property type="component" value="Chromosome 5"/>
</dbReference>
<feature type="chain" id="PRO_5047548756" description="Ig-like domain-containing protein" evidence="6">
    <location>
        <begin position="21"/>
        <end position="417"/>
    </location>
</feature>
<dbReference type="Pfam" id="PF08205">
    <property type="entry name" value="C2-set_2"/>
    <property type="match status" value="1"/>
</dbReference>
<proteinExistence type="predicted"/>
<dbReference type="EMBL" id="CP111016">
    <property type="protein sequence ID" value="WAR05911.1"/>
    <property type="molecule type" value="Genomic_DNA"/>
</dbReference>
<keyword evidence="4" id="KW-0325">Glycoprotein</keyword>
<dbReference type="InterPro" id="IPR051275">
    <property type="entry name" value="Cell_adhesion_signaling"/>
</dbReference>
<dbReference type="SMART" id="SM00409">
    <property type="entry name" value="IG"/>
    <property type="match status" value="3"/>
</dbReference>
<feature type="domain" description="Ig-like" evidence="7">
    <location>
        <begin position="315"/>
        <end position="401"/>
    </location>
</feature>
<feature type="domain" description="Ig-like" evidence="7">
    <location>
        <begin position="129"/>
        <end position="231"/>
    </location>
</feature>
<organism evidence="8 9">
    <name type="scientific">Mya arenaria</name>
    <name type="common">Soft-shell clam</name>
    <dbReference type="NCBI Taxonomy" id="6604"/>
    <lineage>
        <taxon>Eukaryota</taxon>
        <taxon>Metazoa</taxon>
        <taxon>Spiralia</taxon>
        <taxon>Lophotrochozoa</taxon>
        <taxon>Mollusca</taxon>
        <taxon>Bivalvia</taxon>
        <taxon>Autobranchia</taxon>
        <taxon>Heteroconchia</taxon>
        <taxon>Euheterodonta</taxon>
        <taxon>Imparidentia</taxon>
        <taxon>Neoheterodontei</taxon>
        <taxon>Myida</taxon>
        <taxon>Myoidea</taxon>
        <taxon>Myidae</taxon>
        <taxon>Mya</taxon>
    </lineage>
</organism>
<sequence>RYDNILVICVSCLFSAGADGSVTISSSAATVPEGSSLTLTCTYTGNVQLFAIRWINNGNNSTLKYDITIQQPEPCSIFSTGLNETLFTYTCNTLTILNVTRTNQNDIFTCQANLNINSGNSVIVSVSVPISTVVLTSPTYSNATVNAGSSKKFTCRTSRGLPQPTVEWYMTSSNSCTRNGVKIMNSISSSPSESNGLIQVESSLLFTASSLDNNLWICCAASNINTQWKLSGTKLLDVNSHPSPNPPVIDDFNKITDYQMIENSTERLTCRSTGGNPLASLAWSCFNGIESNPNISGGSVSRSVQFTARHPPSTPEFQLNGTPVGVLISIIEDSAQMVTCHSFGKPNPSTNDFTWTKGSAVVSSNSVLSWTGGIRVQDGGSYKCIVTTTMTPSDTSKTQVTTEVSSDVTMNVLCKFI</sequence>
<evidence type="ECO:0000259" key="7">
    <source>
        <dbReference type="PROSITE" id="PS50835"/>
    </source>
</evidence>
<dbReference type="PROSITE" id="PS50835">
    <property type="entry name" value="IG_LIKE"/>
    <property type="match status" value="4"/>
</dbReference>
<feature type="domain" description="Ig-like" evidence="7">
    <location>
        <begin position="246"/>
        <end position="283"/>
    </location>
</feature>
<dbReference type="Gene3D" id="2.60.40.10">
    <property type="entry name" value="Immunoglobulins"/>
    <property type="match status" value="3"/>
</dbReference>
<evidence type="ECO:0000256" key="6">
    <source>
        <dbReference type="SAM" id="SignalP"/>
    </source>
</evidence>
<evidence type="ECO:0000256" key="4">
    <source>
        <dbReference type="ARBA" id="ARBA00023180"/>
    </source>
</evidence>
<evidence type="ECO:0000256" key="1">
    <source>
        <dbReference type="ARBA" id="ARBA00004479"/>
    </source>
</evidence>
<keyword evidence="6" id="KW-0732">Signal</keyword>
<keyword evidence="3" id="KW-1015">Disulfide bond</keyword>
<evidence type="ECO:0000313" key="9">
    <source>
        <dbReference type="Proteomes" id="UP001164746"/>
    </source>
</evidence>
<comment type="subcellular location">
    <subcellularLocation>
        <location evidence="1">Membrane</location>
        <topology evidence="1">Single-pass type I membrane protein</topology>
    </subcellularLocation>
</comment>
<evidence type="ECO:0000256" key="2">
    <source>
        <dbReference type="ARBA" id="ARBA00023136"/>
    </source>
</evidence>
<keyword evidence="9" id="KW-1185">Reference proteome</keyword>
<evidence type="ECO:0000256" key="5">
    <source>
        <dbReference type="ARBA" id="ARBA00023319"/>
    </source>
</evidence>
<feature type="non-terminal residue" evidence="8">
    <location>
        <position position="417"/>
    </location>
</feature>
<evidence type="ECO:0000256" key="3">
    <source>
        <dbReference type="ARBA" id="ARBA00023157"/>
    </source>
</evidence>
<accession>A0ABY7EB71</accession>
<keyword evidence="2" id="KW-0472">Membrane</keyword>
<dbReference type="InterPro" id="IPR003599">
    <property type="entry name" value="Ig_sub"/>
</dbReference>
<dbReference type="Pfam" id="PF13927">
    <property type="entry name" value="Ig_3"/>
    <property type="match status" value="1"/>
</dbReference>
<evidence type="ECO:0000313" key="8">
    <source>
        <dbReference type="EMBL" id="WAR05911.1"/>
    </source>
</evidence>
<feature type="domain" description="Ig-like" evidence="7">
    <location>
        <begin position="20"/>
        <end position="127"/>
    </location>
</feature>
<protein>
    <recommendedName>
        <fullName evidence="7">Ig-like domain-containing protein</fullName>
    </recommendedName>
</protein>
<gene>
    <name evidence="8" type="ORF">MAR_021280</name>
</gene>
<keyword evidence="5" id="KW-0393">Immunoglobulin domain</keyword>
<dbReference type="InterPro" id="IPR013783">
    <property type="entry name" value="Ig-like_fold"/>
</dbReference>
<feature type="signal peptide" evidence="6">
    <location>
        <begin position="1"/>
        <end position="20"/>
    </location>
</feature>
<dbReference type="SUPFAM" id="SSF48726">
    <property type="entry name" value="Immunoglobulin"/>
    <property type="match status" value="3"/>
</dbReference>
<reference evidence="8" key="1">
    <citation type="submission" date="2022-11" db="EMBL/GenBank/DDBJ databases">
        <title>Centuries of genome instability and evolution in soft-shell clam transmissible cancer (bioRxiv).</title>
        <authorList>
            <person name="Hart S.F.M."/>
            <person name="Yonemitsu M.A."/>
            <person name="Giersch R.M."/>
            <person name="Beal B.F."/>
            <person name="Arriagada G."/>
            <person name="Davis B.W."/>
            <person name="Ostrander E.A."/>
            <person name="Goff S.P."/>
            <person name="Metzger M.J."/>
        </authorList>
    </citation>
    <scope>NUCLEOTIDE SEQUENCE</scope>
    <source>
        <strain evidence="8">MELC-2E11</strain>
        <tissue evidence="8">Siphon/mantle</tissue>
    </source>
</reference>
<dbReference type="InterPro" id="IPR007110">
    <property type="entry name" value="Ig-like_dom"/>
</dbReference>
<dbReference type="PANTHER" id="PTHR11640:SF31">
    <property type="entry name" value="IRREGULAR CHIASM C-ROUGHEST PROTEIN-RELATED"/>
    <property type="match status" value="1"/>
</dbReference>
<name>A0ABY7EB71_MYAAR</name>
<dbReference type="InterPro" id="IPR013162">
    <property type="entry name" value="CD80_C2-set"/>
</dbReference>
<dbReference type="PANTHER" id="PTHR11640">
    <property type="entry name" value="NEPHRIN"/>
    <property type="match status" value="1"/>
</dbReference>